<sequence length="358" mass="39809">MADTRKDPMVPELGFWERTDARLGQLNLFVNVLYAAITGVFRGKSSPKAYKTHLLATAIRTMVDRFSARQVQYLSPPTPEIYKMAMEKRGLQPEVMSLPHGTDGYWLGNKNAKNVVIYYHGGGFVLAAVSGHFEFLLDLLKVVNDNGHDIAVFFPRYTQAPYGTYPTQLRQAAEALRYILNDTGRSPSNIIVGGDSAGGNLAMAVLLHLSHPHPEIDPISVSTPLAGVFGFAPWVNFSTDWPSFKENAYKDFVTERVLNEWSATYIGGKDHDPWSEPDRAPVEWWADVKTERILILAGSDEILLSPIESFAKKVKSVFPNTTLIVGADESHDMPFFGNPGPEGTPTGRELRQWIASRL</sequence>
<dbReference type="PANTHER" id="PTHR48081">
    <property type="entry name" value="AB HYDROLASE SUPERFAMILY PROTEIN C4A8.06C"/>
    <property type="match status" value="1"/>
</dbReference>
<dbReference type="RefSeq" id="XP_056468950.1">
    <property type="nucleotide sequence ID" value="XM_056623962.1"/>
</dbReference>
<organism evidence="3 4">
    <name type="scientific">Penicillium argentinense</name>
    <dbReference type="NCBI Taxonomy" id="1131581"/>
    <lineage>
        <taxon>Eukaryota</taxon>
        <taxon>Fungi</taxon>
        <taxon>Dikarya</taxon>
        <taxon>Ascomycota</taxon>
        <taxon>Pezizomycotina</taxon>
        <taxon>Eurotiomycetes</taxon>
        <taxon>Eurotiomycetidae</taxon>
        <taxon>Eurotiales</taxon>
        <taxon>Aspergillaceae</taxon>
        <taxon>Penicillium</taxon>
    </lineage>
</organism>
<dbReference type="Gene3D" id="3.40.50.1820">
    <property type="entry name" value="alpha/beta hydrolase"/>
    <property type="match status" value="1"/>
</dbReference>
<reference evidence="3" key="1">
    <citation type="submission" date="2022-11" db="EMBL/GenBank/DDBJ databases">
        <authorList>
            <person name="Petersen C."/>
        </authorList>
    </citation>
    <scope>NUCLEOTIDE SEQUENCE</scope>
    <source>
        <strain evidence="3">IBT 30761</strain>
    </source>
</reference>
<dbReference type="InterPro" id="IPR050300">
    <property type="entry name" value="GDXG_lipolytic_enzyme"/>
</dbReference>
<dbReference type="OrthoDB" id="2152029at2759"/>
<dbReference type="SUPFAM" id="SSF53474">
    <property type="entry name" value="alpha/beta-Hydrolases"/>
    <property type="match status" value="1"/>
</dbReference>
<dbReference type="InterPro" id="IPR013094">
    <property type="entry name" value="AB_hydrolase_3"/>
</dbReference>
<dbReference type="EMBL" id="JAPQKI010000011">
    <property type="protein sequence ID" value="KAJ5082428.1"/>
    <property type="molecule type" value="Genomic_DNA"/>
</dbReference>
<keyword evidence="4" id="KW-1185">Reference proteome</keyword>
<dbReference type="AlphaFoldDB" id="A0A9W9EIF6"/>
<dbReference type="Pfam" id="PF07859">
    <property type="entry name" value="Abhydrolase_3"/>
    <property type="match status" value="1"/>
</dbReference>
<name>A0A9W9EIF6_9EURO</name>
<evidence type="ECO:0000313" key="4">
    <source>
        <dbReference type="Proteomes" id="UP001149074"/>
    </source>
</evidence>
<dbReference type="Proteomes" id="UP001149074">
    <property type="component" value="Unassembled WGS sequence"/>
</dbReference>
<proteinExistence type="predicted"/>
<comment type="caution">
    <text evidence="3">The sequence shown here is derived from an EMBL/GenBank/DDBJ whole genome shotgun (WGS) entry which is preliminary data.</text>
</comment>
<dbReference type="PANTHER" id="PTHR48081:SF31">
    <property type="entry name" value="STERYL ACETYL HYDROLASE MUG81-RELATED"/>
    <property type="match status" value="1"/>
</dbReference>
<evidence type="ECO:0000259" key="2">
    <source>
        <dbReference type="Pfam" id="PF07859"/>
    </source>
</evidence>
<dbReference type="InterPro" id="IPR029058">
    <property type="entry name" value="AB_hydrolase_fold"/>
</dbReference>
<dbReference type="GeneID" id="81362941"/>
<feature type="domain" description="Alpha/beta hydrolase fold-3" evidence="2">
    <location>
        <begin position="116"/>
        <end position="333"/>
    </location>
</feature>
<dbReference type="GO" id="GO:0017000">
    <property type="term" value="P:antibiotic biosynthetic process"/>
    <property type="evidence" value="ECO:0007669"/>
    <property type="project" value="UniProtKB-ARBA"/>
</dbReference>
<protein>
    <recommendedName>
        <fullName evidence="2">Alpha/beta hydrolase fold-3 domain-containing protein</fullName>
    </recommendedName>
</protein>
<evidence type="ECO:0000256" key="1">
    <source>
        <dbReference type="ARBA" id="ARBA00022801"/>
    </source>
</evidence>
<accession>A0A9W9EIF6</accession>
<gene>
    <name evidence="3" type="ORF">N7532_011471</name>
</gene>
<keyword evidence="1" id="KW-0378">Hydrolase</keyword>
<evidence type="ECO:0000313" key="3">
    <source>
        <dbReference type="EMBL" id="KAJ5082428.1"/>
    </source>
</evidence>
<reference evidence="3" key="2">
    <citation type="journal article" date="2023" name="IMA Fungus">
        <title>Comparative genomic study of the Penicillium genus elucidates a diverse pangenome and 15 lateral gene transfer events.</title>
        <authorList>
            <person name="Petersen C."/>
            <person name="Sorensen T."/>
            <person name="Nielsen M.R."/>
            <person name="Sondergaard T.E."/>
            <person name="Sorensen J.L."/>
            <person name="Fitzpatrick D.A."/>
            <person name="Frisvad J.C."/>
            <person name="Nielsen K.L."/>
        </authorList>
    </citation>
    <scope>NUCLEOTIDE SEQUENCE</scope>
    <source>
        <strain evidence="3">IBT 30761</strain>
    </source>
</reference>
<dbReference type="GO" id="GO:0072330">
    <property type="term" value="P:monocarboxylic acid biosynthetic process"/>
    <property type="evidence" value="ECO:0007669"/>
    <property type="project" value="UniProtKB-ARBA"/>
</dbReference>
<dbReference type="GO" id="GO:0016787">
    <property type="term" value="F:hydrolase activity"/>
    <property type="evidence" value="ECO:0007669"/>
    <property type="project" value="UniProtKB-KW"/>
</dbReference>